<keyword evidence="3" id="KW-0862">Zinc</keyword>
<keyword evidence="2 3" id="KW-0520">NAD</keyword>
<dbReference type="GO" id="GO:0005737">
    <property type="term" value="C:cytoplasm"/>
    <property type="evidence" value="ECO:0007669"/>
    <property type="project" value="UniProtKB-SubCell"/>
</dbReference>
<dbReference type="InterPro" id="IPR003000">
    <property type="entry name" value="Sirtuin"/>
</dbReference>
<dbReference type="InterPro" id="IPR050134">
    <property type="entry name" value="NAD-dep_sirtuin_deacylases"/>
</dbReference>
<dbReference type="GO" id="GO:0036054">
    <property type="term" value="F:protein-malonyllysine demalonylase activity"/>
    <property type="evidence" value="ECO:0007669"/>
    <property type="project" value="InterPro"/>
</dbReference>
<name>A0A971RZZ8_9BACT</name>
<dbReference type="GO" id="GO:0070403">
    <property type="term" value="F:NAD+ binding"/>
    <property type="evidence" value="ECO:0007669"/>
    <property type="project" value="UniProtKB-UniRule"/>
</dbReference>
<feature type="binding site" evidence="3">
    <location>
        <position position="124"/>
    </location>
    <ligand>
        <name>Zn(2+)</name>
        <dbReference type="ChEBI" id="CHEBI:29105"/>
    </ligand>
</feature>
<dbReference type="AlphaFoldDB" id="A0A971RZZ8"/>
<protein>
    <recommendedName>
        <fullName evidence="3">NAD-dependent protein deacylase</fullName>
        <ecNumber evidence="3">2.3.1.286</ecNumber>
    </recommendedName>
    <alternativeName>
        <fullName evidence="3">Regulatory protein SIR2 homolog</fullName>
    </alternativeName>
</protein>
<dbReference type="InterPro" id="IPR027546">
    <property type="entry name" value="Sirtuin_class_III"/>
</dbReference>
<dbReference type="GO" id="GO:0008270">
    <property type="term" value="F:zinc ion binding"/>
    <property type="evidence" value="ECO:0007669"/>
    <property type="project" value="UniProtKB-UniRule"/>
</dbReference>
<comment type="cofactor">
    <cofactor evidence="3">
        <name>Zn(2+)</name>
        <dbReference type="ChEBI" id="CHEBI:29105"/>
    </cofactor>
    <text evidence="3">Binds 1 zinc ion per subunit.</text>
</comment>
<dbReference type="HAMAP" id="MF_01121">
    <property type="entry name" value="Sirtuin_ClassIII"/>
    <property type="match status" value="1"/>
</dbReference>
<dbReference type="SUPFAM" id="SSF52467">
    <property type="entry name" value="DHS-like NAD/FAD-binding domain"/>
    <property type="match status" value="1"/>
</dbReference>
<evidence type="ECO:0000313" key="6">
    <source>
        <dbReference type="EMBL" id="NLW34638.1"/>
    </source>
</evidence>
<dbReference type="CDD" id="cd01412">
    <property type="entry name" value="SIRT5_Af1_CobB"/>
    <property type="match status" value="1"/>
</dbReference>
<dbReference type="NCBIfam" id="NF001753">
    <property type="entry name" value="PRK00481.1-3"/>
    <property type="match status" value="1"/>
</dbReference>
<proteinExistence type="inferred from homology"/>
<evidence type="ECO:0000313" key="7">
    <source>
        <dbReference type="Proteomes" id="UP000777265"/>
    </source>
</evidence>
<feature type="active site" description="Proton acceptor" evidence="3">
    <location>
        <position position="116"/>
    </location>
</feature>
<dbReference type="PROSITE" id="PS50305">
    <property type="entry name" value="SIRTUIN"/>
    <property type="match status" value="1"/>
</dbReference>
<dbReference type="Gene3D" id="3.40.50.1220">
    <property type="entry name" value="TPP-binding domain"/>
    <property type="match status" value="1"/>
</dbReference>
<feature type="binding site" evidence="3">
    <location>
        <begin position="20"/>
        <end position="39"/>
    </location>
    <ligand>
        <name>NAD(+)</name>
        <dbReference type="ChEBI" id="CHEBI:57540"/>
    </ligand>
</feature>
<comment type="subcellular location">
    <subcellularLocation>
        <location evidence="3">Cytoplasm</location>
    </subcellularLocation>
</comment>
<dbReference type="Gene3D" id="3.30.1600.10">
    <property type="entry name" value="SIR2/SIRT2 'Small Domain"/>
    <property type="match status" value="1"/>
</dbReference>
<comment type="caution">
    <text evidence="3 4">Lacks conserved residue(s) required for the propagation of feature annotation.</text>
</comment>
<dbReference type="Pfam" id="PF02146">
    <property type="entry name" value="SIR2"/>
    <property type="match status" value="1"/>
</dbReference>
<dbReference type="EC" id="2.3.1.286" evidence="3"/>
<reference evidence="6" key="1">
    <citation type="journal article" date="2020" name="Biotechnol. Biofuels">
        <title>New insights from the biogas microbiome by comprehensive genome-resolved metagenomics of nearly 1600 species originating from multiple anaerobic digesters.</title>
        <authorList>
            <person name="Campanaro S."/>
            <person name="Treu L."/>
            <person name="Rodriguez-R L.M."/>
            <person name="Kovalovszki A."/>
            <person name="Ziels R.M."/>
            <person name="Maus I."/>
            <person name="Zhu X."/>
            <person name="Kougias P.G."/>
            <person name="Basile A."/>
            <person name="Luo G."/>
            <person name="Schluter A."/>
            <person name="Konstantinidis K.T."/>
            <person name="Angelidaki I."/>
        </authorList>
    </citation>
    <scope>NUCLEOTIDE SEQUENCE</scope>
    <source>
        <strain evidence="6">AS06rmzACSIP_7</strain>
    </source>
</reference>
<dbReference type="GO" id="GO:0017136">
    <property type="term" value="F:histone deacetylase activity, NAD-dependent"/>
    <property type="evidence" value="ECO:0007669"/>
    <property type="project" value="TreeGrafter"/>
</dbReference>
<dbReference type="InterPro" id="IPR026591">
    <property type="entry name" value="Sirtuin_cat_small_dom_sf"/>
</dbReference>
<evidence type="ECO:0000256" key="3">
    <source>
        <dbReference type="HAMAP-Rule" id="MF_01121"/>
    </source>
</evidence>
<dbReference type="GO" id="GO:0036055">
    <property type="term" value="F:protein-succinyllysine desuccinylase activity"/>
    <property type="evidence" value="ECO:0007669"/>
    <property type="project" value="InterPro"/>
</dbReference>
<dbReference type="PANTHER" id="PTHR11085">
    <property type="entry name" value="NAD-DEPENDENT PROTEIN DEACYLASE SIRTUIN-5, MITOCHONDRIAL-RELATED"/>
    <property type="match status" value="1"/>
</dbReference>
<keyword evidence="1" id="KW-0808">Transferase</keyword>
<feature type="domain" description="Deacetylase sirtuin-type" evidence="5">
    <location>
        <begin position="1"/>
        <end position="242"/>
    </location>
</feature>
<organism evidence="6 7">
    <name type="scientific">Syntrophorhabdus aromaticivorans</name>
    <dbReference type="NCBI Taxonomy" id="328301"/>
    <lineage>
        <taxon>Bacteria</taxon>
        <taxon>Pseudomonadati</taxon>
        <taxon>Thermodesulfobacteriota</taxon>
        <taxon>Syntrophorhabdia</taxon>
        <taxon>Syntrophorhabdales</taxon>
        <taxon>Syntrophorhabdaceae</taxon>
        <taxon>Syntrophorhabdus</taxon>
    </lineage>
</organism>
<dbReference type="Proteomes" id="UP000777265">
    <property type="component" value="Unassembled WGS sequence"/>
</dbReference>
<dbReference type="InterPro" id="IPR026590">
    <property type="entry name" value="Ssirtuin_cat_dom"/>
</dbReference>
<feature type="binding site" evidence="3">
    <location>
        <position position="145"/>
    </location>
    <ligand>
        <name>Zn(2+)</name>
        <dbReference type="ChEBI" id="CHEBI:29105"/>
    </ligand>
</feature>
<evidence type="ECO:0000259" key="5">
    <source>
        <dbReference type="PROSITE" id="PS50305"/>
    </source>
</evidence>
<comment type="catalytic activity">
    <reaction evidence="3">
        <text>N(6)-acetyl-L-lysyl-[protein] + NAD(+) + H2O = 2''-O-acetyl-ADP-D-ribose + nicotinamide + L-lysyl-[protein]</text>
        <dbReference type="Rhea" id="RHEA:43636"/>
        <dbReference type="Rhea" id="RHEA-COMP:9752"/>
        <dbReference type="Rhea" id="RHEA-COMP:10731"/>
        <dbReference type="ChEBI" id="CHEBI:15377"/>
        <dbReference type="ChEBI" id="CHEBI:17154"/>
        <dbReference type="ChEBI" id="CHEBI:29969"/>
        <dbReference type="ChEBI" id="CHEBI:57540"/>
        <dbReference type="ChEBI" id="CHEBI:61930"/>
        <dbReference type="ChEBI" id="CHEBI:83767"/>
        <dbReference type="EC" id="2.3.1.286"/>
    </reaction>
</comment>
<dbReference type="InterPro" id="IPR029035">
    <property type="entry name" value="DHS-like_NAD/FAD-binding_dom"/>
</dbReference>
<feature type="binding site" evidence="3">
    <location>
        <begin position="184"/>
        <end position="186"/>
    </location>
    <ligand>
        <name>NAD(+)</name>
        <dbReference type="ChEBI" id="CHEBI:57540"/>
    </ligand>
</feature>
<accession>A0A971RZZ8</accession>
<reference evidence="6" key="2">
    <citation type="submission" date="2020-01" db="EMBL/GenBank/DDBJ databases">
        <authorList>
            <person name="Campanaro S."/>
        </authorList>
    </citation>
    <scope>NUCLEOTIDE SEQUENCE</scope>
    <source>
        <strain evidence="6">AS06rmzACSIP_7</strain>
    </source>
</reference>
<dbReference type="EMBL" id="JAAYEE010000070">
    <property type="protein sequence ID" value="NLW34638.1"/>
    <property type="molecule type" value="Genomic_DNA"/>
</dbReference>
<dbReference type="PANTHER" id="PTHR11085:SF10">
    <property type="entry name" value="NAD-DEPENDENT PROTEIN DEACYLASE SIRTUIN-5, MITOCHONDRIAL-RELATED"/>
    <property type="match status" value="1"/>
</dbReference>
<gene>
    <name evidence="3" type="primary">cobB</name>
    <name evidence="6" type="ORF">GXY80_04025</name>
</gene>
<evidence type="ECO:0000256" key="2">
    <source>
        <dbReference type="ARBA" id="ARBA00023027"/>
    </source>
</evidence>
<evidence type="ECO:0000256" key="1">
    <source>
        <dbReference type="ARBA" id="ARBA00022679"/>
    </source>
</evidence>
<comment type="similarity">
    <text evidence="3">Belongs to the sirtuin family. Class III subfamily.</text>
</comment>
<feature type="binding site" evidence="3">
    <location>
        <position position="228"/>
    </location>
    <ligand>
        <name>NAD(+)</name>
        <dbReference type="ChEBI" id="CHEBI:57540"/>
    </ligand>
</feature>
<keyword evidence="3" id="KW-0479">Metal-binding</keyword>
<sequence>MNNQVTDRLASTKFLLVITGAGISAESGIPTFRGNEGLWKNYRAEDLATPHAFARDPETVWEWHDWRRGIIGRAEPNAGHLAIKELEELFDNFLLITQNVDGLHGRTGIRNMVEIHGNLWRVRCTREGKTSMLMDVPLKSVPPKCECGAVLRPDVVWFGESIPSLALEKAFRVIEQCDTLIVVGTSGVVYPVASFPETVKNNGGFVIEVNVEPTPISAVADASLYGNSGDILPMLVKWLRRKRQEG</sequence>
<evidence type="ECO:0000256" key="4">
    <source>
        <dbReference type="PROSITE-ProRule" id="PRU00236"/>
    </source>
</evidence>
<comment type="function">
    <text evidence="3">NAD-dependent protein deacetylase which modulates the activities of several proteins which are inactive in their acetylated form.</text>
</comment>
<keyword evidence="3" id="KW-0963">Cytoplasm</keyword>
<feature type="binding site" evidence="3">
    <location>
        <begin position="98"/>
        <end position="101"/>
    </location>
    <ligand>
        <name>NAD(+)</name>
        <dbReference type="ChEBI" id="CHEBI:57540"/>
    </ligand>
</feature>
<comment type="caution">
    <text evidence="6">The sequence shown here is derived from an EMBL/GenBank/DDBJ whole genome shotgun (WGS) entry which is preliminary data.</text>
</comment>
<feature type="binding site" evidence="3">
    <location>
        <begin position="210"/>
        <end position="212"/>
    </location>
    <ligand>
        <name>NAD(+)</name>
        <dbReference type="ChEBI" id="CHEBI:57540"/>
    </ligand>
</feature>